<evidence type="ECO:0008006" key="5">
    <source>
        <dbReference type="Google" id="ProtNLM"/>
    </source>
</evidence>
<feature type="transmembrane region" description="Helical" evidence="2">
    <location>
        <begin position="31"/>
        <end position="52"/>
    </location>
</feature>
<accession>A0AAD5TGD1</accession>
<keyword evidence="4" id="KW-1185">Reference proteome</keyword>
<evidence type="ECO:0000256" key="1">
    <source>
        <dbReference type="SAM" id="MobiDB-lite"/>
    </source>
</evidence>
<evidence type="ECO:0000313" key="4">
    <source>
        <dbReference type="Proteomes" id="UP001212152"/>
    </source>
</evidence>
<keyword evidence="2" id="KW-0812">Transmembrane</keyword>
<gene>
    <name evidence="3" type="ORF">HDU87_006980</name>
</gene>
<proteinExistence type="predicted"/>
<protein>
    <recommendedName>
        <fullName evidence="5">Transmembrane protein</fullName>
    </recommendedName>
</protein>
<comment type="caution">
    <text evidence="3">The sequence shown here is derived from an EMBL/GenBank/DDBJ whole genome shotgun (WGS) entry which is preliminary data.</text>
</comment>
<keyword evidence="2" id="KW-0472">Membrane</keyword>
<feature type="region of interest" description="Disordered" evidence="1">
    <location>
        <begin position="1"/>
        <end position="21"/>
    </location>
</feature>
<keyword evidence="2" id="KW-1133">Transmembrane helix</keyword>
<evidence type="ECO:0000256" key="2">
    <source>
        <dbReference type="SAM" id="Phobius"/>
    </source>
</evidence>
<dbReference type="Proteomes" id="UP001212152">
    <property type="component" value="Unassembled WGS sequence"/>
</dbReference>
<dbReference type="EMBL" id="JADGJQ010000061">
    <property type="protein sequence ID" value="KAJ3174731.1"/>
    <property type="molecule type" value="Genomic_DNA"/>
</dbReference>
<dbReference type="AlphaFoldDB" id="A0AAD5TGD1"/>
<organism evidence="3 4">
    <name type="scientific">Geranomyces variabilis</name>
    <dbReference type="NCBI Taxonomy" id="109894"/>
    <lineage>
        <taxon>Eukaryota</taxon>
        <taxon>Fungi</taxon>
        <taxon>Fungi incertae sedis</taxon>
        <taxon>Chytridiomycota</taxon>
        <taxon>Chytridiomycota incertae sedis</taxon>
        <taxon>Chytridiomycetes</taxon>
        <taxon>Spizellomycetales</taxon>
        <taxon>Powellomycetaceae</taxon>
        <taxon>Geranomyces</taxon>
    </lineage>
</organism>
<evidence type="ECO:0000313" key="3">
    <source>
        <dbReference type="EMBL" id="KAJ3174731.1"/>
    </source>
</evidence>
<sequence length="127" mass="13423">MVSSLVSNDTPRTNPIDSISRTTNRQSDMKILISIALFAITLAVISAMASAAPPAVPDPLQQKKAGLDGQGKVFQTHFLVPDKGTASGLAGRDESGFHLEPVKARIGGYKLEGARSPVNVPDRKDAQ</sequence>
<name>A0AAD5TGD1_9FUNG</name>
<reference evidence="3" key="1">
    <citation type="submission" date="2020-05" db="EMBL/GenBank/DDBJ databases">
        <title>Phylogenomic resolution of chytrid fungi.</title>
        <authorList>
            <person name="Stajich J.E."/>
            <person name="Amses K."/>
            <person name="Simmons R."/>
            <person name="Seto K."/>
            <person name="Myers J."/>
            <person name="Bonds A."/>
            <person name="Quandt C.A."/>
            <person name="Barry K."/>
            <person name="Liu P."/>
            <person name="Grigoriev I."/>
            <person name="Longcore J.E."/>
            <person name="James T.Y."/>
        </authorList>
    </citation>
    <scope>NUCLEOTIDE SEQUENCE</scope>
    <source>
        <strain evidence="3">JEL0379</strain>
    </source>
</reference>